<reference evidence="1 2" key="1">
    <citation type="submission" date="2009-10" db="EMBL/GenBank/DDBJ databases">
        <authorList>
            <person name="Shrivastava S."/>
            <person name="Brinkac L.B."/>
            <person name="Brown J.L."/>
            <person name="Bruce D.B."/>
            <person name="Detter C."/>
            <person name="Green L.D."/>
            <person name="Munk C.A."/>
            <person name="Rogers Y.C."/>
            <person name="Tapia R."/>
            <person name="Saunders E.S."/>
            <person name="Sims D.R."/>
            <person name="Smith L.A."/>
            <person name="Smith T.J."/>
            <person name="Sutton G."/>
            <person name="Brettin T."/>
        </authorList>
    </citation>
    <scope>NUCLEOTIDE SEQUENCE [LARGE SCALE GENOMIC DNA]</scope>
    <source>
        <strain evidence="2">D str. 1873</strain>
    </source>
</reference>
<evidence type="ECO:0000313" key="1">
    <source>
        <dbReference type="EMBL" id="EES90321.1"/>
    </source>
</evidence>
<comment type="caution">
    <text evidence="1">The sequence shown here is derived from an EMBL/GenBank/DDBJ whole genome shotgun (WGS) entry which is preliminary data.</text>
</comment>
<gene>
    <name evidence="1" type="ORF">CLG_B2329</name>
</gene>
<dbReference type="AlphaFoldDB" id="A0A9P2G5L8"/>
<organism evidence="1 2">
    <name type="scientific">Clostridium botulinum D str. 1873</name>
    <dbReference type="NCBI Taxonomy" id="592027"/>
    <lineage>
        <taxon>Bacteria</taxon>
        <taxon>Bacillati</taxon>
        <taxon>Bacillota</taxon>
        <taxon>Clostridia</taxon>
        <taxon>Eubacteriales</taxon>
        <taxon>Clostridiaceae</taxon>
        <taxon>Clostridium</taxon>
    </lineage>
</organism>
<proteinExistence type="predicted"/>
<dbReference type="EMBL" id="ACSJ01000017">
    <property type="protein sequence ID" value="EES90321.1"/>
    <property type="molecule type" value="Genomic_DNA"/>
</dbReference>
<sequence>MSNTAVIIAMGSTAIVSAISEKVLVAFGKQNEAQMVNIGGLSLVGCQAVLLVTKLIKACSAL</sequence>
<accession>A0A9P2G5L8</accession>
<evidence type="ECO:0000313" key="2">
    <source>
        <dbReference type="Proteomes" id="UP000006160"/>
    </source>
</evidence>
<protein>
    <submittedName>
        <fullName evidence="1">Uncharacterized protein</fullName>
    </submittedName>
</protein>
<name>A0A9P2G5L8_CLOBO</name>
<dbReference type="Proteomes" id="UP000006160">
    <property type="component" value="Unassembled WGS sequence"/>
</dbReference>